<feature type="compositionally biased region" description="Polar residues" evidence="1">
    <location>
        <begin position="244"/>
        <end position="267"/>
    </location>
</feature>
<protein>
    <submittedName>
        <fullName evidence="2">Uncharacterized protein</fullName>
    </submittedName>
</protein>
<comment type="caution">
    <text evidence="2">The sequence shown here is derived from an EMBL/GenBank/DDBJ whole genome shotgun (WGS) entry which is preliminary data.</text>
</comment>
<dbReference type="EMBL" id="CAJNOJ010000052">
    <property type="protein sequence ID" value="CAF0969836.1"/>
    <property type="molecule type" value="Genomic_DNA"/>
</dbReference>
<organism evidence="2 3">
    <name type="scientific">Adineta ricciae</name>
    <name type="common">Rotifer</name>
    <dbReference type="NCBI Taxonomy" id="249248"/>
    <lineage>
        <taxon>Eukaryota</taxon>
        <taxon>Metazoa</taxon>
        <taxon>Spiralia</taxon>
        <taxon>Gnathifera</taxon>
        <taxon>Rotifera</taxon>
        <taxon>Eurotatoria</taxon>
        <taxon>Bdelloidea</taxon>
        <taxon>Adinetida</taxon>
        <taxon>Adinetidae</taxon>
        <taxon>Adineta</taxon>
    </lineage>
</organism>
<evidence type="ECO:0000256" key="1">
    <source>
        <dbReference type="SAM" id="MobiDB-lite"/>
    </source>
</evidence>
<evidence type="ECO:0000313" key="3">
    <source>
        <dbReference type="Proteomes" id="UP000663852"/>
    </source>
</evidence>
<feature type="region of interest" description="Disordered" evidence="1">
    <location>
        <begin position="229"/>
        <end position="277"/>
    </location>
</feature>
<name>A0A814EN57_ADIRI</name>
<dbReference type="OrthoDB" id="10032509at2759"/>
<dbReference type="AlphaFoldDB" id="A0A814EN57"/>
<reference evidence="2" key="1">
    <citation type="submission" date="2021-02" db="EMBL/GenBank/DDBJ databases">
        <authorList>
            <person name="Nowell W R."/>
        </authorList>
    </citation>
    <scope>NUCLEOTIDE SEQUENCE</scope>
</reference>
<dbReference type="Proteomes" id="UP000663852">
    <property type="component" value="Unassembled WGS sequence"/>
</dbReference>
<sequence>MELEKKQRKNHLRIRRTKSNYLEGSHDCLTEAFITIYNNSIWCLQSIYEVLFRSFWQVFLLAKGEICYDSIDKMGTIPINIIPMNNSAGENYRYHRLPRSHSQYSREKSNLLFNQTRVTIRPLANVNLNRTPSNPKLIQKEENPSKTLGTINSHITVAPLPSSHCQILTSNDNHSYHPIDLSKLEKIGSREQLADELCRRSCQPLMFTNRGMCCGHCRSTHLPNIVFSQQEKGSREKTPKLSDASDTQSTPYSGLSVSPSLRSPQTQSREENETYEQNQSIFSFPDHDTPLSQQSQDIINDDSQLRLDAEEFVNDSIQNAQEKYQKSLQSSSKSDYKDDTKQTVKLRSKSVVISDELPNEKSTETNNLYQRLCSKLNLSNVNQISEIVDLLAWKAPHLLKEQPVNLSQGLFQNSLKHFKTCRYSFIEKENHLCGQLLLHPPFKPKRLIHLCPDGSIQVLSAIDDQKSYDHNQQYHLNYSNSATSNIFFSAKENVITKLFLDESPLALEYETIAVDPPIDLNHRIIAESTSLQQIQALIKYDNLLEDSPIEIDFEESDPIIKVDLELEDEITEVHSENEENSFPEVFFKRIITPERNHTLRHITDRSSYSTISS</sequence>
<proteinExistence type="predicted"/>
<accession>A0A814EN57</accession>
<gene>
    <name evidence="2" type="ORF">EDS130_LOCUS13312</name>
</gene>
<evidence type="ECO:0000313" key="2">
    <source>
        <dbReference type="EMBL" id="CAF0969836.1"/>
    </source>
</evidence>